<sequence length="362" mass="42724">MRYQEKVQIANTMSIFEYCQLIGFELKKVGSDYKHPDPQGDWNGLNVTLDGWGWKNFSPDSVAFDRGGPILFVRWLHEVQTGEAYDQVEAINEMVKLKGYDLSEEISKKDYQALIRQNIGNTKKRWENKESRINQKKEFKLPPKSNTYNRLFAYLTKKRMLDKAFVQKLVDHHVLYESGDFHNCVFLYKNFNQEVVGAFLRGTYDRDGKKFQKCIGDDEKYGFEIKGINDRMRIFESPIDLLSRMTIFKTFAPHRLKTALEDTWFSMNGLKHEKVFHYLENHPEINVVVLSVDNDPPDRFGKRRGPDFCIKFKELIEEKYPGRYELKIDTPKYTKDWNEDLVYMKTQSLSIHTQNIECAAER</sequence>
<dbReference type="EMBL" id="CP019962">
    <property type="protein sequence ID" value="ARD66994.1"/>
    <property type="molecule type" value="Genomic_DNA"/>
</dbReference>
<evidence type="ECO:0000313" key="3">
    <source>
        <dbReference type="Proteomes" id="UP000192391"/>
    </source>
</evidence>
<name>A0AAC9QVV4_EUBLI</name>
<organism evidence="2 3">
    <name type="scientific">Eubacterium limosum</name>
    <dbReference type="NCBI Taxonomy" id="1736"/>
    <lineage>
        <taxon>Bacteria</taxon>
        <taxon>Bacillati</taxon>
        <taxon>Bacillota</taxon>
        <taxon>Clostridia</taxon>
        <taxon>Eubacteriales</taxon>
        <taxon>Eubacteriaceae</taxon>
        <taxon>Eubacterium</taxon>
    </lineage>
</organism>
<dbReference type="Proteomes" id="UP000192391">
    <property type="component" value="Chromosome"/>
</dbReference>
<feature type="domain" description="DUF3991" evidence="1">
    <location>
        <begin position="153"/>
        <end position="213"/>
    </location>
</feature>
<gene>
    <name evidence="2" type="ORF">B2M23_16295</name>
</gene>
<dbReference type="AlphaFoldDB" id="A0AAC9QVV4"/>
<protein>
    <recommendedName>
        <fullName evidence="1">DUF3991 domain-containing protein</fullName>
    </recommendedName>
</protein>
<dbReference type="Pfam" id="PF13154">
    <property type="entry name" value="DUF3991"/>
    <property type="match status" value="1"/>
</dbReference>
<dbReference type="RefSeq" id="WP_038352304.1">
    <property type="nucleotide sequence ID" value="NZ_CP019962.1"/>
</dbReference>
<reference evidence="3" key="1">
    <citation type="journal article" date="2017" name="Sci. Rep.">
        <title>Determination of the Genome and Primary Transcriptome of Syngas Fermenting Eubacterium limosum ATCC 8486.</title>
        <authorList>
            <person name="Song Y."/>
            <person name="Shin J."/>
            <person name="Jeong Y."/>
            <person name="Jin S."/>
            <person name="Lee J.K."/>
            <person name="Kim D.R."/>
            <person name="Kim S.C."/>
            <person name="Cho S."/>
            <person name="Cho B.K."/>
        </authorList>
    </citation>
    <scope>NUCLEOTIDE SEQUENCE [LARGE SCALE GENOMIC DNA]</scope>
    <source>
        <strain evidence="3">ATCC 8486</strain>
    </source>
</reference>
<dbReference type="KEGG" id="elim:B2M23_16295"/>
<evidence type="ECO:0000313" key="2">
    <source>
        <dbReference type="EMBL" id="ARD66994.1"/>
    </source>
</evidence>
<accession>A0AAC9QVV4</accession>
<evidence type="ECO:0000259" key="1">
    <source>
        <dbReference type="Pfam" id="PF13154"/>
    </source>
</evidence>
<dbReference type="InterPro" id="IPR025054">
    <property type="entry name" value="DUF3991"/>
</dbReference>
<proteinExistence type="predicted"/>